<reference evidence="1" key="1">
    <citation type="journal article" date="2014" name="Front. Microbiol.">
        <title>High frequency of phylogenetically diverse reductive dehalogenase-homologous genes in deep subseafloor sedimentary metagenomes.</title>
        <authorList>
            <person name="Kawai M."/>
            <person name="Futagami T."/>
            <person name="Toyoda A."/>
            <person name="Takaki Y."/>
            <person name="Nishi S."/>
            <person name="Hori S."/>
            <person name="Arai W."/>
            <person name="Tsubouchi T."/>
            <person name="Morono Y."/>
            <person name="Uchiyama I."/>
            <person name="Ito T."/>
            <person name="Fujiyama A."/>
            <person name="Inagaki F."/>
            <person name="Takami H."/>
        </authorList>
    </citation>
    <scope>NUCLEOTIDE SEQUENCE</scope>
    <source>
        <strain evidence="1">Expedition CK06-06</strain>
    </source>
</reference>
<sequence>MMSKELIDYVESAFICKQGEARCSHEIKHLNKCFPYVAYAVAGQDETSVAIWMKKNVFDPLRDLGGKYLFWRLSEKIDFGYEAPLTDEDIKNFPDLPQYNGTARIYTRVLVLDDKFNPIRIEDKIKPEGVAMKEIAA</sequence>
<comment type="caution">
    <text evidence="1">The sequence shown here is derived from an EMBL/GenBank/DDBJ whole genome shotgun (WGS) entry which is preliminary data.</text>
</comment>
<gene>
    <name evidence="1" type="ORF">S01H1_12274</name>
</gene>
<accession>X0RX51</accession>
<evidence type="ECO:0000313" key="1">
    <source>
        <dbReference type="EMBL" id="GAF67581.1"/>
    </source>
</evidence>
<organism evidence="1">
    <name type="scientific">marine sediment metagenome</name>
    <dbReference type="NCBI Taxonomy" id="412755"/>
    <lineage>
        <taxon>unclassified sequences</taxon>
        <taxon>metagenomes</taxon>
        <taxon>ecological metagenomes</taxon>
    </lineage>
</organism>
<proteinExistence type="predicted"/>
<dbReference type="EMBL" id="BARS01006288">
    <property type="protein sequence ID" value="GAF67581.1"/>
    <property type="molecule type" value="Genomic_DNA"/>
</dbReference>
<name>X0RX51_9ZZZZ</name>
<dbReference type="AlphaFoldDB" id="X0RX51"/>
<protein>
    <submittedName>
        <fullName evidence="1">Uncharacterized protein</fullName>
    </submittedName>
</protein>